<feature type="domain" description="Aldehyde dehydrogenase" evidence="8">
    <location>
        <begin position="14"/>
        <end position="443"/>
    </location>
</feature>
<evidence type="ECO:0000313" key="10">
    <source>
        <dbReference type="Proteomes" id="UP000006546"/>
    </source>
</evidence>
<dbReference type="FunFam" id="3.40.309.10:FF:000003">
    <property type="entry name" value="Aldehyde dehydrogenase"/>
    <property type="match status" value="1"/>
</dbReference>
<dbReference type="EMBL" id="CP002696">
    <property type="protein sequence ID" value="AEE17818.1"/>
    <property type="molecule type" value="Genomic_DNA"/>
</dbReference>
<dbReference type="InterPro" id="IPR016163">
    <property type="entry name" value="Ald_DH_C"/>
</dbReference>
<evidence type="ECO:0000256" key="5">
    <source>
        <dbReference type="PIRSR" id="PIRSR036492-1"/>
    </source>
</evidence>
<evidence type="ECO:0000256" key="4">
    <source>
        <dbReference type="PIRNR" id="PIRNR036492"/>
    </source>
</evidence>
<dbReference type="InterPro" id="IPR012394">
    <property type="entry name" value="Aldehyde_DH_NAD(P)"/>
</dbReference>
<proteinExistence type="inferred from homology"/>
<dbReference type="KEGG" id="tbe:Trebr_2411"/>
<dbReference type="STRING" id="906968.Trebr_2411"/>
<dbReference type="PANTHER" id="PTHR43570:SF16">
    <property type="entry name" value="ALDEHYDE DEHYDROGENASE TYPE III, ISOFORM Q"/>
    <property type="match status" value="1"/>
</dbReference>
<dbReference type="HOGENOM" id="CLU_005391_3_1_12"/>
<dbReference type="PROSITE" id="PS00070">
    <property type="entry name" value="ALDEHYDE_DEHYDR_CYS"/>
    <property type="match status" value="1"/>
</dbReference>
<organism evidence="9 10">
    <name type="scientific">Treponema brennaborense (strain DSM 12168 / CIP 105900 / DD5/3)</name>
    <dbReference type="NCBI Taxonomy" id="906968"/>
    <lineage>
        <taxon>Bacteria</taxon>
        <taxon>Pseudomonadati</taxon>
        <taxon>Spirochaetota</taxon>
        <taxon>Spirochaetia</taxon>
        <taxon>Spirochaetales</taxon>
        <taxon>Treponemataceae</taxon>
        <taxon>Treponema</taxon>
    </lineage>
</organism>
<dbReference type="PANTHER" id="PTHR43570">
    <property type="entry name" value="ALDEHYDE DEHYDROGENASE"/>
    <property type="match status" value="1"/>
</dbReference>
<protein>
    <recommendedName>
        <fullName evidence="4">Aldehyde dehydrogenase</fullName>
    </recommendedName>
</protein>
<feature type="active site" evidence="5 6">
    <location>
        <position position="212"/>
    </location>
</feature>
<dbReference type="OrthoDB" id="9762913at2"/>
<dbReference type="AlphaFoldDB" id="F4LMS8"/>
<dbReference type="CDD" id="cd07136">
    <property type="entry name" value="ALDH_YwdH-P39616"/>
    <property type="match status" value="1"/>
</dbReference>
<keyword evidence="2 4" id="KW-0560">Oxidoreductase</keyword>
<dbReference type="GO" id="GO:0006081">
    <property type="term" value="P:aldehyde metabolic process"/>
    <property type="evidence" value="ECO:0007669"/>
    <property type="project" value="InterPro"/>
</dbReference>
<dbReference type="RefSeq" id="WP_013759519.1">
    <property type="nucleotide sequence ID" value="NC_015500.1"/>
</dbReference>
<dbReference type="Pfam" id="PF00171">
    <property type="entry name" value="Aldedh"/>
    <property type="match status" value="1"/>
</dbReference>
<dbReference type="Gene3D" id="3.40.605.10">
    <property type="entry name" value="Aldehyde Dehydrogenase, Chain A, domain 1"/>
    <property type="match status" value="1"/>
</dbReference>
<sequence>MDSQTVSAVLESQRAFFASNITKDIVFRRKQLLALKNGITEREQDILDALRRDLGKSSFEAYSTEIAMVQEELSFMLKHLRSWAKPRKVKTPLINFPSESVVYPEPFGCVLVMAPWNYPFQLALAPLAAALCAGNCAIVKPSNYSPSVSAVVESLLNDVFPPEYVAVVTGGREANASLLELKFDYIFFTGSPSVGKIVMQAAAAHLTPVSLELGGKSPCIVDASASVELAAKRIVWGKLLNAGQTCVAPDYVLAHESVKDALIAALRRQITAFYGSDPAHCDYYPNIINEKHYRRLAAFCDGSDPANGTVLRADGADDSAETAFNDAERKIAPVVLDGPAPDSPVMSEEIFGPVLPVLSVASIEEAVSFIRERPEPLALYLFTGDVKAEKYVLRSVRFGGGCVNDTIMHLTSSYLPFGGTGNSGIGSYHGKAGFDTFTHYKSVLSKSVRIDVPFRYPPYTGNLNLIKRFMK</sequence>
<feature type="active site" evidence="5">
    <location>
        <position position="246"/>
    </location>
</feature>
<comment type="similarity">
    <text evidence="1 4 7">Belongs to the aldehyde dehydrogenase family.</text>
</comment>
<dbReference type="GO" id="GO:0004029">
    <property type="term" value="F:aldehyde dehydrogenase (NAD+) activity"/>
    <property type="evidence" value="ECO:0007669"/>
    <property type="project" value="TreeGrafter"/>
</dbReference>
<keyword evidence="10" id="KW-1185">Reference proteome</keyword>
<reference evidence="10" key="1">
    <citation type="submission" date="2011-04" db="EMBL/GenBank/DDBJ databases">
        <title>The complete genome of Treponema brennaborense DSM 12168.</title>
        <authorList>
            <person name="Lucas S."/>
            <person name="Han J."/>
            <person name="Lapidus A."/>
            <person name="Bruce D."/>
            <person name="Goodwin L."/>
            <person name="Pitluck S."/>
            <person name="Peters L."/>
            <person name="Kyrpides N."/>
            <person name="Mavromatis K."/>
            <person name="Ivanova N."/>
            <person name="Mikhailova N."/>
            <person name="Pagani I."/>
            <person name="Teshima H."/>
            <person name="Detter J.C."/>
            <person name="Tapia R."/>
            <person name="Han C."/>
            <person name="Land M."/>
            <person name="Hauser L."/>
            <person name="Markowitz V."/>
            <person name="Cheng J.-F."/>
            <person name="Hugenholtz P."/>
            <person name="Woyke T."/>
            <person name="Wu D."/>
            <person name="Gronow S."/>
            <person name="Wellnitz S."/>
            <person name="Brambilla E."/>
            <person name="Klenk H.-P."/>
            <person name="Eisen J.A."/>
        </authorList>
    </citation>
    <scope>NUCLEOTIDE SEQUENCE [LARGE SCALE GENOMIC DNA]</scope>
    <source>
        <strain evidence="10">DSM 12168 / CIP 105900 / DD5/3</strain>
    </source>
</reference>
<evidence type="ECO:0000256" key="6">
    <source>
        <dbReference type="PROSITE-ProRule" id="PRU10007"/>
    </source>
</evidence>
<keyword evidence="3" id="KW-0520">NAD</keyword>
<dbReference type="InterPro" id="IPR016162">
    <property type="entry name" value="Ald_DH_N"/>
</dbReference>
<dbReference type="InterPro" id="IPR016160">
    <property type="entry name" value="Ald_DH_CS_CYS"/>
</dbReference>
<dbReference type="eggNOG" id="COG1012">
    <property type="taxonomic scope" value="Bacteria"/>
</dbReference>
<dbReference type="GO" id="GO:0005737">
    <property type="term" value="C:cytoplasm"/>
    <property type="evidence" value="ECO:0007669"/>
    <property type="project" value="TreeGrafter"/>
</dbReference>
<dbReference type="FunFam" id="3.40.605.10:FF:000004">
    <property type="entry name" value="Aldehyde dehydrogenase"/>
    <property type="match status" value="1"/>
</dbReference>
<evidence type="ECO:0000256" key="7">
    <source>
        <dbReference type="RuleBase" id="RU003345"/>
    </source>
</evidence>
<name>F4LMS8_TREBD</name>
<dbReference type="PIRSF" id="PIRSF036492">
    <property type="entry name" value="ALDH"/>
    <property type="match status" value="1"/>
</dbReference>
<gene>
    <name evidence="9" type="ordered locus">Trebr_2411</name>
</gene>
<evidence type="ECO:0000256" key="2">
    <source>
        <dbReference type="ARBA" id="ARBA00023002"/>
    </source>
</evidence>
<evidence type="ECO:0000313" key="9">
    <source>
        <dbReference type="EMBL" id="AEE17818.1"/>
    </source>
</evidence>
<dbReference type="SUPFAM" id="SSF53720">
    <property type="entry name" value="ALDH-like"/>
    <property type="match status" value="1"/>
</dbReference>
<evidence type="ECO:0000259" key="8">
    <source>
        <dbReference type="Pfam" id="PF00171"/>
    </source>
</evidence>
<dbReference type="PROSITE" id="PS00687">
    <property type="entry name" value="ALDEHYDE_DEHYDR_GLU"/>
    <property type="match status" value="1"/>
</dbReference>
<dbReference type="Proteomes" id="UP000006546">
    <property type="component" value="Chromosome"/>
</dbReference>
<dbReference type="InterPro" id="IPR016161">
    <property type="entry name" value="Ald_DH/histidinol_DH"/>
</dbReference>
<dbReference type="Gene3D" id="3.40.309.10">
    <property type="entry name" value="Aldehyde Dehydrogenase, Chain A, domain 2"/>
    <property type="match status" value="1"/>
</dbReference>
<dbReference type="InterPro" id="IPR015590">
    <property type="entry name" value="Aldehyde_DH_dom"/>
</dbReference>
<dbReference type="InterPro" id="IPR029510">
    <property type="entry name" value="Ald_DH_CS_GLU"/>
</dbReference>
<evidence type="ECO:0000256" key="1">
    <source>
        <dbReference type="ARBA" id="ARBA00009986"/>
    </source>
</evidence>
<evidence type="ECO:0000256" key="3">
    <source>
        <dbReference type="ARBA" id="ARBA00023027"/>
    </source>
</evidence>
<accession>F4LMS8</accession>